<dbReference type="Proteomes" id="UP000216998">
    <property type="component" value="Unassembled WGS sequence"/>
</dbReference>
<name>A0A255YV14_9PROT</name>
<dbReference type="GO" id="GO:0016705">
    <property type="term" value="F:oxidoreductase activity, acting on paired donors, with incorporation or reduction of molecular oxygen"/>
    <property type="evidence" value="ECO:0007669"/>
    <property type="project" value="InterPro"/>
</dbReference>
<protein>
    <recommendedName>
        <fullName evidence="7">Cytochrome P450</fullName>
    </recommendedName>
</protein>
<evidence type="ECO:0000256" key="2">
    <source>
        <dbReference type="ARBA" id="ARBA00010617"/>
    </source>
</evidence>
<accession>A0A255YV14</accession>
<proteinExistence type="inferred from homology"/>
<dbReference type="CDD" id="cd00302">
    <property type="entry name" value="cytochrome_P450"/>
    <property type="match status" value="1"/>
</dbReference>
<evidence type="ECO:0000313" key="6">
    <source>
        <dbReference type="Proteomes" id="UP000216998"/>
    </source>
</evidence>
<dbReference type="PROSITE" id="PS00086">
    <property type="entry name" value="CYTOCHROME_P450"/>
    <property type="match status" value="1"/>
</dbReference>
<keyword evidence="4" id="KW-0503">Monooxygenase</keyword>
<dbReference type="EMBL" id="NOXU01000031">
    <property type="protein sequence ID" value="OYQ32495.1"/>
    <property type="molecule type" value="Genomic_DNA"/>
</dbReference>
<keyword evidence="3 4" id="KW-0479">Metal-binding</keyword>
<feature type="binding site" description="axial binding residue" evidence="3">
    <location>
        <position position="361"/>
    </location>
    <ligand>
        <name>heme</name>
        <dbReference type="ChEBI" id="CHEBI:30413"/>
    </ligand>
    <ligandPart>
        <name>Fe</name>
        <dbReference type="ChEBI" id="CHEBI:18248"/>
    </ligandPart>
</feature>
<dbReference type="InterPro" id="IPR001128">
    <property type="entry name" value="Cyt_P450"/>
</dbReference>
<dbReference type="InterPro" id="IPR002401">
    <property type="entry name" value="Cyt_P450_E_grp-I"/>
</dbReference>
<dbReference type="Pfam" id="PF00067">
    <property type="entry name" value="p450"/>
    <property type="match status" value="1"/>
</dbReference>
<dbReference type="PANTHER" id="PTHR24305:SF166">
    <property type="entry name" value="CYTOCHROME P450 12A4, MITOCHONDRIAL-RELATED"/>
    <property type="match status" value="1"/>
</dbReference>
<dbReference type="GO" id="GO:0004497">
    <property type="term" value="F:monooxygenase activity"/>
    <property type="evidence" value="ECO:0007669"/>
    <property type="project" value="UniProtKB-KW"/>
</dbReference>
<dbReference type="InterPro" id="IPR036396">
    <property type="entry name" value="Cyt_P450_sf"/>
</dbReference>
<dbReference type="PRINTS" id="PR00463">
    <property type="entry name" value="EP450I"/>
</dbReference>
<dbReference type="RefSeq" id="WP_094457532.1">
    <property type="nucleotide sequence ID" value="NZ_NOXU01000031.1"/>
</dbReference>
<comment type="cofactor">
    <cofactor evidence="1 3">
        <name>heme</name>
        <dbReference type="ChEBI" id="CHEBI:30413"/>
    </cofactor>
</comment>
<dbReference type="GO" id="GO:0020037">
    <property type="term" value="F:heme binding"/>
    <property type="evidence" value="ECO:0007669"/>
    <property type="project" value="InterPro"/>
</dbReference>
<reference evidence="5 6" key="1">
    <citation type="submission" date="2017-07" db="EMBL/GenBank/DDBJ databases">
        <title>Niveispirillum cyanobacteriorum sp. nov., isolated from cyanobacterial aggregates in a eutrophic lake.</title>
        <authorList>
            <person name="Cai H."/>
        </authorList>
    </citation>
    <scope>NUCLEOTIDE SEQUENCE [LARGE SCALE GENOMIC DNA]</scope>
    <source>
        <strain evidence="6">TH1-14</strain>
    </source>
</reference>
<evidence type="ECO:0000313" key="5">
    <source>
        <dbReference type="EMBL" id="OYQ32495.1"/>
    </source>
</evidence>
<dbReference type="InterPro" id="IPR050121">
    <property type="entry name" value="Cytochrome_P450_monoxygenase"/>
</dbReference>
<dbReference type="OrthoDB" id="9764248at2"/>
<sequence length="415" mass="47682">MKPPPLSKTIVDLFQSRVKDGYYQSPLGRLRVEYSSDPRRIAEYARTRFTRSRLVRTMIAEFHLSRNSLVVSEDDHVRWLKPLFLPHLPMDGTTPTMARAILTAALPTPAPGSGPVTVNVSDELIRETYRAMLDKVLKIDPLPPLDDYIRKTRFRHATRPMVLEGLMYSLNLHRLLLRPLLYALEWLFFRRTRYMQRISQKLEKLIAVQAVPREGSWLSTLLDLRNQGKLTQAQVNGEVTSMLVASFSLSSALGSALLCLAARPQYQRQIHDDPDFARCFVMEVLRLYPPFRQFGYEQVSDGKDSKCPVGASGEFVISTYALHRKADHWDMPRKFMPERFLDPDAAKGFRYLPFGMGKRLCPGRWFSLSLLEEAVKYICSDDSHIILCRRDRLPTGHRGCLVSFAVDDSLTYRAR</sequence>
<dbReference type="Gene3D" id="1.10.630.10">
    <property type="entry name" value="Cytochrome P450"/>
    <property type="match status" value="1"/>
</dbReference>
<dbReference type="InterPro" id="IPR017972">
    <property type="entry name" value="Cyt_P450_CS"/>
</dbReference>
<gene>
    <name evidence="5" type="ORF">CHU95_17040</name>
</gene>
<keyword evidence="6" id="KW-1185">Reference proteome</keyword>
<evidence type="ECO:0000256" key="1">
    <source>
        <dbReference type="ARBA" id="ARBA00001971"/>
    </source>
</evidence>
<comment type="similarity">
    <text evidence="2 4">Belongs to the cytochrome P450 family.</text>
</comment>
<dbReference type="AlphaFoldDB" id="A0A255YV14"/>
<comment type="caution">
    <text evidence="5">The sequence shown here is derived from an EMBL/GenBank/DDBJ whole genome shotgun (WGS) entry which is preliminary data.</text>
</comment>
<keyword evidence="3 4" id="KW-0408">Iron</keyword>
<evidence type="ECO:0000256" key="4">
    <source>
        <dbReference type="RuleBase" id="RU000461"/>
    </source>
</evidence>
<dbReference type="SUPFAM" id="SSF48264">
    <property type="entry name" value="Cytochrome P450"/>
    <property type="match status" value="1"/>
</dbReference>
<evidence type="ECO:0000256" key="3">
    <source>
        <dbReference type="PIRSR" id="PIRSR602401-1"/>
    </source>
</evidence>
<dbReference type="PANTHER" id="PTHR24305">
    <property type="entry name" value="CYTOCHROME P450"/>
    <property type="match status" value="1"/>
</dbReference>
<keyword evidence="4" id="KW-0560">Oxidoreductase</keyword>
<dbReference type="GO" id="GO:0005506">
    <property type="term" value="F:iron ion binding"/>
    <property type="evidence" value="ECO:0007669"/>
    <property type="project" value="InterPro"/>
</dbReference>
<keyword evidence="3 4" id="KW-0349">Heme</keyword>
<organism evidence="5 6">
    <name type="scientific">Niveispirillum lacus</name>
    <dbReference type="NCBI Taxonomy" id="1981099"/>
    <lineage>
        <taxon>Bacteria</taxon>
        <taxon>Pseudomonadati</taxon>
        <taxon>Pseudomonadota</taxon>
        <taxon>Alphaproteobacteria</taxon>
        <taxon>Rhodospirillales</taxon>
        <taxon>Azospirillaceae</taxon>
        <taxon>Niveispirillum</taxon>
    </lineage>
</organism>
<evidence type="ECO:0008006" key="7">
    <source>
        <dbReference type="Google" id="ProtNLM"/>
    </source>
</evidence>